<dbReference type="Pfam" id="PF02892">
    <property type="entry name" value="zf-BED"/>
    <property type="match status" value="1"/>
</dbReference>
<keyword evidence="2 4" id="KW-0863">Zinc-finger</keyword>
<gene>
    <name evidence="7" type="ORF">P3X46_034130</name>
</gene>
<keyword evidence="8" id="KW-1185">Reference proteome</keyword>
<evidence type="ECO:0000313" key="7">
    <source>
        <dbReference type="EMBL" id="KAJ9130739.1"/>
    </source>
</evidence>
<evidence type="ECO:0000256" key="4">
    <source>
        <dbReference type="PROSITE-ProRule" id="PRU00027"/>
    </source>
</evidence>
<evidence type="ECO:0000256" key="2">
    <source>
        <dbReference type="ARBA" id="ARBA00022771"/>
    </source>
</evidence>
<dbReference type="InterPro" id="IPR007021">
    <property type="entry name" value="DUF659"/>
</dbReference>
<dbReference type="Pfam" id="PF04937">
    <property type="entry name" value="DUF659"/>
    <property type="match status" value="1"/>
</dbReference>
<evidence type="ECO:0000256" key="1">
    <source>
        <dbReference type="ARBA" id="ARBA00022723"/>
    </source>
</evidence>
<evidence type="ECO:0000256" key="5">
    <source>
        <dbReference type="SAM" id="MobiDB-lite"/>
    </source>
</evidence>
<evidence type="ECO:0000256" key="3">
    <source>
        <dbReference type="ARBA" id="ARBA00022833"/>
    </source>
</evidence>
<dbReference type="PANTHER" id="PTHR46951:SF2">
    <property type="entry name" value="BED-TYPE DOMAIN-CONTAINING PROTEIN"/>
    <property type="match status" value="1"/>
</dbReference>
<evidence type="ECO:0000313" key="8">
    <source>
        <dbReference type="Proteomes" id="UP001174677"/>
    </source>
</evidence>
<evidence type="ECO:0000259" key="6">
    <source>
        <dbReference type="PROSITE" id="PS50808"/>
    </source>
</evidence>
<keyword evidence="3" id="KW-0862">Zinc</keyword>
<feature type="domain" description="BED-type" evidence="6">
    <location>
        <begin position="15"/>
        <end position="72"/>
    </location>
</feature>
<keyword evidence="1" id="KW-0479">Metal-binding</keyword>
<name>A0ABQ9KDC4_HEVBR</name>
<proteinExistence type="predicted"/>
<comment type="caution">
    <text evidence="7">The sequence shown here is derived from an EMBL/GenBank/DDBJ whole genome shotgun (WGS) entry which is preliminary data.</text>
</comment>
<dbReference type="InterPro" id="IPR003656">
    <property type="entry name" value="Znf_BED"/>
</dbReference>
<feature type="region of interest" description="Disordered" evidence="5">
    <location>
        <begin position="130"/>
        <end position="149"/>
    </location>
</feature>
<sequence length="317" mass="36007">MGDKNNTSGSSASSQRMDPGWAHVIQVNENNTNDLQCIYCMKVYKGGINRIKQHLAGSYKNVVRCPKCPEDVRNQMQEFIVKKREQKSIMNMERPPKFDDVEVLGLDENEEEEELMLEIGSERRRQVLEVTSTSASKKPKVLPPQSSRGPIDCYFSPKPTVTGKNMRQTTIDENSPAKKELRERACVAITRWMYDVGIAFNAVNYDSFGEMIRAIGNYGREMKPLSFHEVRVQLLNKEVQIINDLLKSHKEEWENYGCTLMCDGWTDRKGRTLINFLANSPKGSVFIKSVDASDESKTAALLASLIEKELMDNGPKK</sequence>
<accession>A0ABQ9KDC4</accession>
<reference evidence="7 8" key="1">
    <citation type="journal article" date="2023" name="Plant Biotechnol. J.">
        <title>Chromosome-level wild Hevea brasiliensis genome provides new tools for genomic-assisted breeding and valuable loci to elevate rubber yield.</title>
        <authorList>
            <person name="Cheng H."/>
            <person name="Song X."/>
            <person name="Hu Y."/>
            <person name="Wu T."/>
            <person name="Yang Q."/>
            <person name="An Z."/>
            <person name="Feng S."/>
            <person name="Deng Z."/>
            <person name="Wu W."/>
            <person name="Zeng X."/>
            <person name="Tu M."/>
            <person name="Wang X."/>
            <person name="Huang H."/>
        </authorList>
    </citation>
    <scope>NUCLEOTIDE SEQUENCE [LARGE SCALE GENOMIC DNA]</scope>
    <source>
        <strain evidence="7">MT/VB/25A 57/8</strain>
    </source>
</reference>
<dbReference type="PROSITE" id="PS50808">
    <property type="entry name" value="ZF_BED"/>
    <property type="match status" value="1"/>
</dbReference>
<dbReference type="Proteomes" id="UP001174677">
    <property type="component" value="Unassembled WGS sequence"/>
</dbReference>
<organism evidence="7 8">
    <name type="scientific">Hevea brasiliensis</name>
    <name type="common">Para rubber tree</name>
    <name type="synonym">Siphonia brasiliensis</name>
    <dbReference type="NCBI Taxonomy" id="3981"/>
    <lineage>
        <taxon>Eukaryota</taxon>
        <taxon>Viridiplantae</taxon>
        <taxon>Streptophyta</taxon>
        <taxon>Embryophyta</taxon>
        <taxon>Tracheophyta</taxon>
        <taxon>Spermatophyta</taxon>
        <taxon>Magnoliopsida</taxon>
        <taxon>eudicotyledons</taxon>
        <taxon>Gunneridae</taxon>
        <taxon>Pentapetalae</taxon>
        <taxon>rosids</taxon>
        <taxon>fabids</taxon>
        <taxon>Malpighiales</taxon>
        <taxon>Euphorbiaceae</taxon>
        <taxon>Crotonoideae</taxon>
        <taxon>Micrandreae</taxon>
        <taxon>Hevea</taxon>
    </lineage>
</organism>
<dbReference type="PANTHER" id="PTHR46951">
    <property type="entry name" value="BED-TYPE DOMAIN-CONTAINING PROTEIN"/>
    <property type="match status" value="1"/>
</dbReference>
<dbReference type="EMBL" id="JARPOI010000042">
    <property type="protein sequence ID" value="KAJ9130739.1"/>
    <property type="molecule type" value="Genomic_DNA"/>
</dbReference>
<protein>
    <recommendedName>
        <fullName evidence="6">BED-type domain-containing protein</fullName>
    </recommendedName>
</protein>